<dbReference type="SUPFAM" id="SSF54631">
    <property type="entry name" value="CBS-domain pair"/>
    <property type="match status" value="1"/>
</dbReference>
<dbReference type="EMBL" id="MIGB01000001">
    <property type="protein sequence ID" value="OSY43932.1"/>
    <property type="molecule type" value="Genomic_DNA"/>
</dbReference>
<comment type="caution">
    <text evidence="2">The sequence shown here is derived from an EMBL/GenBank/DDBJ whole genome shotgun (WGS) entry which is preliminary data.</text>
</comment>
<reference evidence="2 3" key="1">
    <citation type="submission" date="2016-09" db="EMBL/GenBank/DDBJ databases">
        <title>Pseudonocardia autotrophica DSM535, a candidate organism with high potential of specific P450 cytochromes.</title>
        <authorList>
            <person name="Grumaz C."/>
            <person name="Vainshtein Y."/>
            <person name="Kirstahler P."/>
            <person name="Sohn K."/>
        </authorList>
    </citation>
    <scope>NUCLEOTIDE SEQUENCE [LARGE SCALE GENOMIC DNA]</scope>
    <source>
        <strain evidence="2 3">DSM 535</strain>
    </source>
</reference>
<dbReference type="Gene3D" id="3.10.580.10">
    <property type="entry name" value="CBS-domain"/>
    <property type="match status" value="1"/>
</dbReference>
<dbReference type="Proteomes" id="UP000194360">
    <property type="component" value="Unassembled WGS sequence"/>
</dbReference>
<protein>
    <submittedName>
        <fullName evidence="2">CBS domain protein</fullName>
    </submittedName>
</protein>
<evidence type="ECO:0000313" key="3">
    <source>
        <dbReference type="Proteomes" id="UP000194360"/>
    </source>
</evidence>
<organism evidence="2 3">
    <name type="scientific">Pseudonocardia autotrophica</name>
    <name type="common">Amycolata autotrophica</name>
    <name type="synonym">Nocardia autotrophica</name>
    <dbReference type="NCBI Taxonomy" id="2074"/>
    <lineage>
        <taxon>Bacteria</taxon>
        <taxon>Bacillati</taxon>
        <taxon>Actinomycetota</taxon>
        <taxon>Actinomycetes</taxon>
        <taxon>Pseudonocardiales</taxon>
        <taxon>Pseudonocardiaceae</taxon>
        <taxon>Pseudonocardia</taxon>
    </lineage>
</organism>
<dbReference type="AlphaFoldDB" id="A0A1Y2N8Y3"/>
<dbReference type="InterPro" id="IPR000644">
    <property type="entry name" value="CBS_dom"/>
</dbReference>
<name>A0A1Y2N8Y3_PSEAH</name>
<keyword evidence="3" id="KW-1185">Reference proteome</keyword>
<evidence type="ECO:0000313" key="2">
    <source>
        <dbReference type="EMBL" id="OSY43932.1"/>
    </source>
</evidence>
<sequence>MTGTVVGQTVASAMHTFPKTCGPATTVAQARELFGRPKVHALLVVEGGLLRAVVERADLAGLAGDAPAVAAGGLAGRTVGPAADLRDTWDGMAREGRRRLAVVGDDGRLRGLLCLKRTGRGFCSDEGIRARERERAGLG</sequence>
<feature type="domain" description="CBS" evidence="1">
    <location>
        <begin position="78"/>
        <end position="115"/>
    </location>
</feature>
<dbReference type="Pfam" id="PF00571">
    <property type="entry name" value="CBS"/>
    <property type="match status" value="2"/>
</dbReference>
<feature type="domain" description="CBS" evidence="1">
    <location>
        <begin position="10"/>
        <end position="60"/>
    </location>
</feature>
<dbReference type="STRING" id="2074.BG845_00052"/>
<dbReference type="InterPro" id="IPR046342">
    <property type="entry name" value="CBS_dom_sf"/>
</dbReference>
<accession>A0A1Y2N8Y3</accession>
<dbReference type="RefSeq" id="WP_158092021.1">
    <property type="nucleotide sequence ID" value="NZ_AP018920.1"/>
</dbReference>
<proteinExistence type="predicted"/>
<evidence type="ECO:0000259" key="1">
    <source>
        <dbReference type="Pfam" id="PF00571"/>
    </source>
</evidence>
<dbReference type="OrthoDB" id="5244356at2"/>
<gene>
    <name evidence="2" type="ORF">BG845_00052</name>
</gene>